<dbReference type="STRING" id="1182542.W9XL17"/>
<dbReference type="InterPro" id="IPR029060">
    <property type="entry name" value="PIN-like_dom_sf"/>
</dbReference>
<dbReference type="Pfam" id="PF12813">
    <property type="entry name" value="XPG_I_2"/>
    <property type="match status" value="1"/>
</dbReference>
<dbReference type="Proteomes" id="UP000019478">
    <property type="component" value="Unassembled WGS sequence"/>
</dbReference>
<dbReference type="InterPro" id="IPR039436">
    <property type="entry name" value="Asteroid_dom"/>
</dbReference>
<dbReference type="AlphaFoldDB" id="W9XL17"/>
<organism evidence="4 5">
    <name type="scientific">Capronia epimyces CBS 606.96</name>
    <dbReference type="NCBI Taxonomy" id="1182542"/>
    <lineage>
        <taxon>Eukaryota</taxon>
        <taxon>Fungi</taxon>
        <taxon>Dikarya</taxon>
        <taxon>Ascomycota</taxon>
        <taxon>Pezizomycotina</taxon>
        <taxon>Eurotiomycetes</taxon>
        <taxon>Chaetothyriomycetidae</taxon>
        <taxon>Chaetothyriales</taxon>
        <taxon>Herpotrichiellaceae</taxon>
        <taxon>Capronia</taxon>
    </lineage>
</organism>
<name>W9XL17_9EURO</name>
<evidence type="ECO:0000256" key="1">
    <source>
        <dbReference type="ARBA" id="ARBA00007398"/>
    </source>
</evidence>
<dbReference type="HOGENOM" id="CLU_016461_1_0_1"/>
<dbReference type="PANTHER" id="PTHR15665">
    <property type="entry name" value="ASTEROID PROTEIN"/>
    <property type="match status" value="1"/>
</dbReference>
<dbReference type="CDD" id="cd18675">
    <property type="entry name" value="PIN_SpAst1-like"/>
    <property type="match status" value="1"/>
</dbReference>
<dbReference type="RefSeq" id="XP_007735456.1">
    <property type="nucleotide sequence ID" value="XM_007737266.1"/>
</dbReference>
<evidence type="ECO:0000256" key="2">
    <source>
        <dbReference type="SAM" id="MobiDB-lite"/>
    </source>
</evidence>
<dbReference type="SUPFAM" id="SSF88723">
    <property type="entry name" value="PIN domain-like"/>
    <property type="match status" value="1"/>
</dbReference>
<dbReference type="EMBL" id="AMGY01000006">
    <property type="protein sequence ID" value="EXJ80868.1"/>
    <property type="molecule type" value="Genomic_DNA"/>
</dbReference>
<comment type="caution">
    <text evidence="4">The sequence shown here is derived from an EMBL/GenBank/DDBJ whole genome shotgun (WGS) entry which is preliminary data.</text>
</comment>
<gene>
    <name evidence="4" type="ORF">A1O3_07154</name>
</gene>
<accession>W9XL17</accession>
<dbReference type="Gene3D" id="3.40.50.1010">
    <property type="entry name" value="5'-nuclease"/>
    <property type="match status" value="1"/>
</dbReference>
<feature type="region of interest" description="Disordered" evidence="2">
    <location>
        <begin position="559"/>
        <end position="581"/>
    </location>
</feature>
<dbReference type="PANTHER" id="PTHR15665:SF1">
    <property type="entry name" value="PROTEIN ASTEROID HOMOLOG 1"/>
    <property type="match status" value="1"/>
</dbReference>
<feature type="region of interest" description="Disordered" evidence="2">
    <location>
        <begin position="249"/>
        <end position="272"/>
    </location>
</feature>
<reference evidence="4 5" key="1">
    <citation type="submission" date="2013-03" db="EMBL/GenBank/DDBJ databases">
        <title>The Genome Sequence of Capronia epimyces CBS 606.96.</title>
        <authorList>
            <consortium name="The Broad Institute Genomics Platform"/>
            <person name="Cuomo C."/>
            <person name="de Hoog S."/>
            <person name="Gorbushina A."/>
            <person name="Walker B."/>
            <person name="Young S.K."/>
            <person name="Zeng Q."/>
            <person name="Gargeya S."/>
            <person name="Fitzgerald M."/>
            <person name="Haas B."/>
            <person name="Abouelleil A."/>
            <person name="Allen A.W."/>
            <person name="Alvarado L."/>
            <person name="Arachchi H.M."/>
            <person name="Berlin A.M."/>
            <person name="Chapman S.B."/>
            <person name="Gainer-Dewar J."/>
            <person name="Goldberg J."/>
            <person name="Griggs A."/>
            <person name="Gujja S."/>
            <person name="Hansen M."/>
            <person name="Howarth C."/>
            <person name="Imamovic A."/>
            <person name="Ireland A."/>
            <person name="Larimer J."/>
            <person name="McCowan C."/>
            <person name="Murphy C."/>
            <person name="Pearson M."/>
            <person name="Poon T.W."/>
            <person name="Priest M."/>
            <person name="Roberts A."/>
            <person name="Saif S."/>
            <person name="Shea T."/>
            <person name="Sisk P."/>
            <person name="Sykes S."/>
            <person name="Wortman J."/>
            <person name="Nusbaum C."/>
            <person name="Birren B."/>
        </authorList>
    </citation>
    <scope>NUCLEOTIDE SEQUENCE [LARGE SCALE GENOMIC DNA]</scope>
    <source>
        <strain evidence="4 5">CBS 606.96</strain>
    </source>
</reference>
<evidence type="ECO:0000313" key="4">
    <source>
        <dbReference type="EMBL" id="EXJ80868.1"/>
    </source>
</evidence>
<protein>
    <recommendedName>
        <fullName evidence="3">Asteroid domain-containing protein</fullName>
    </recommendedName>
</protein>
<proteinExistence type="inferred from homology"/>
<dbReference type="OrthoDB" id="5297549at2759"/>
<dbReference type="InterPro" id="IPR026832">
    <property type="entry name" value="Asteroid"/>
</dbReference>
<feature type="compositionally biased region" description="Low complexity" evidence="2">
    <location>
        <begin position="641"/>
        <end position="664"/>
    </location>
</feature>
<dbReference type="GeneID" id="19171256"/>
<dbReference type="eggNOG" id="ENOG502S2DC">
    <property type="taxonomic scope" value="Eukaryota"/>
</dbReference>
<evidence type="ECO:0000313" key="5">
    <source>
        <dbReference type="Proteomes" id="UP000019478"/>
    </source>
</evidence>
<comment type="similarity">
    <text evidence="1">Belongs to the asteroid family.</text>
</comment>
<sequence length="709" mass="77762">MGIPRLSQDLQPYTECVVVGQRSQTTTTTSQAADTGTPTNVQCLIIDGPSLVYFVYNKLLAHKGLDSTTTAVPTYEEINQASCHLLQQLAGHGVHIRNIFFDGGLPEAKRDVRLGRMERLRQQLDAYRKTHADWLPITESVSISSSASARPAAVEKALWNPPVASSRKPILPAPPFMVASVIDCLRASPWKDRVQTVPGEADLFCALAAKESGAAILTNDSDLAVHDLGAEGRIVLLQSIEKGHVHVHDMATKNGDGDGDGDGDGHSSTDADADSDAAVITALALNPSHMAQRLAVSSLLRFGFERSIDPNLSVSLVRERARDDSRLAKYRAEYAVFAAEYQPPGEPEPLPALQALDPRTAELLVDTTDPPHVYLTPLVEDPSRDSSWSYGADVRQLAYSLLPICTSTSTSTSMGALRRHCFKTVVEYARKGQRIAPTRVTALGSPQALDRLHETLQLCDDCLPPSTDRTSILCWYMLAFRVIHQQKVDAGKTVPPSSQVAQLWGLAPSKSNSRSRSSSACISWDNVHLLANLHAVLYSFRMLQQITRHILSHYKQTAESGCRDTGNPEPHGNDTDKDKDKDDFITLLHQLSRRLDPMPDIQDLFLDIPHLRRRIGSLDLATRANTVVQLKRLLDSEDEAQASQNTTTTTTTNTTSTTATSASALKHDHYEDWTTTKPNKKKRKTVQQPKAGPGPSTRSANPFDLLMED</sequence>
<feature type="compositionally biased region" description="Basic and acidic residues" evidence="2">
    <location>
        <begin position="571"/>
        <end position="581"/>
    </location>
</feature>
<feature type="region of interest" description="Disordered" evidence="2">
    <location>
        <begin position="638"/>
        <end position="709"/>
    </location>
</feature>
<feature type="domain" description="Asteroid" evidence="3">
    <location>
        <begin position="174"/>
        <end position="441"/>
    </location>
</feature>
<evidence type="ECO:0000259" key="3">
    <source>
        <dbReference type="Pfam" id="PF12813"/>
    </source>
</evidence>
<keyword evidence="5" id="KW-1185">Reference proteome</keyword>
<feature type="compositionally biased region" description="Basic and acidic residues" evidence="2">
    <location>
        <begin position="665"/>
        <end position="674"/>
    </location>
</feature>